<dbReference type="InterPro" id="IPR056632">
    <property type="entry name" value="DUF7730"/>
</dbReference>
<protein>
    <recommendedName>
        <fullName evidence="1">DUF7730 domain-containing protein</fullName>
    </recommendedName>
</protein>
<dbReference type="EMBL" id="JACCJC010000034">
    <property type="protein sequence ID" value="KAF6233836.1"/>
    <property type="molecule type" value="Genomic_DNA"/>
</dbReference>
<reference evidence="2 3" key="1">
    <citation type="journal article" date="2020" name="Genomics">
        <title>Complete, high-quality genomes from long-read metagenomic sequencing of two wolf lichen thalli reveals enigmatic genome architecture.</title>
        <authorList>
            <person name="McKenzie S.K."/>
            <person name="Walston R.F."/>
            <person name="Allen J.L."/>
        </authorList>
    </citation>
    <scope>NUCLEOTIDE SEQUENCE [LARGE SCALE GENOMIC DNA]</scope>
    <source>
        <strain evidence="2">WasteWater2</strain>
    </source>
</reference>
<dbReference type="RefSeq" id="XP_037163245.1">
    <property type="nucleotide sequence ID" value="XM_037309948.1"/>
</dbReference>
<keyword evidence="3" id="KW-1185">Reference proteome</keyword>
<evidence type="ECO:0000313" key="3">
    <source>
        <dbReference type="Proteomes" id="UP000578531"/>
    </source>
</evidence>
<comment type="caution">
    <text evidence="2">The sequence shown here is derived from an EMBL/GenBank/DDBJ whole genome shotgun (WGS) entry which is preliminary data.</text>
</comment>
<accession>A0A8H6FSF7</accession>
<organism evidence="2 3">
    <name type="scientific">Letharia columbiana</name>
    <dbReference type="NCBI Taxonomy" id="112416"/>
    <lineage>
        <taxon>Eukaryota</taxon>
        <taxon>Fungi</taxon>
        <taxon>Dikarya</taxon>
        <taxon>Ascomycota</taxon>
        <taxon>Pezizomycotina</taxon>
        <taxon>Lecanoromycetes</taxon>
        <taxon>OSLEUM clade</taxon>
        <taxon>Lecanoromycetidae</taxon>
        <taxon>Lecanorales</taxon>
        <taxon>Lecanorineae</taxon>
        <taxon>Parmeliaceae</taxon>
        <taxon>Letharia</taxon>
    </lineage>
</organism>
<dbReference type="AlphaFoldDB" id="A0A8H6FSF7"/>
<proteinExistence type="predicted"/>
<name>A0A8H6FSF7_9LECA</name>
<dbReference type="PANTHER" id="PTHR38790">
    <property type="entry name" value="2EXR DOMAIN-CONTAINING PROTEIN-RELATED"/>
    <property type="match status" value="1"/>
</dbReference>
<dbReference type="Proteomes" id="UP000578531">
    <property type="component" value="Unassembled WGS sequence"/>
</dbReference>
<dbReference type="OrthoDB" id="5413827at2759"/>
<feature type="domain" description="DUF7730" evidence="1">
    <location>
        <begin position="11"/>
        <end position="121"/>
    </location>
</feature>
<dbReference type="GeneID" id="59289704"/>
<evidence type="ECO:0000259" key="1">
    <source>
        <dbReference type="Pfam" id="PF24864"/>
    </source>
</evidence>
<gene>
    <name evidence="2" type="ORF">HO173_008048</name>
</gene>
<evidence type="ECO:0000313" key="2">
    <source>
        <dbReference type="EMBL" id="KAF6233836.1"/>
    </source>
</evidence>
<sequence>MAAAYTSRASNCATRVAVLPSARAALTLPLRMDVNLLHACRQIYNEARFMPYSTNTFSFHTPRNLRTFIHLLVQCGVNFNTAFRSLHVDIAHINHDLHGWGQAFNAVTQHMTLLEKVYINVDQRPNWSICADAEQKEAAMRPVLDCLAILGKTPAKSTMIVVSDRHLSRMSDANLAGASTAWISCRWTVEEKKMWVEEVKLAIQDTQFFG</sequence>
<dbReference type="Pfam" id="PF24864">
    <property type="entry name" value="DUF7730"/>
    <property type="match status" value="1"/>
</dbReference>